<evidence type="ECO:0000256" key="2">
    <source>
        <dbReference type="SAM" id="SignalP"/>
    </source>
</evidence>
<evidence type="ECO:0000256" key="1">
    <source>
        <dbReference type="SAM" id="MobiDB-lite"/>
    </source>
</evidence>
<comment type="caution">
    <text evidence="3">The sequence shown here is derived from an EMBL/GenBank/DDBJ whole genome shotgun (WGS) entry which is preliminary data.</text>
</comment>
<protein>
    <submittedName>
        <fullName evidence="3">Uncharacterized protein</fullName>
    </submittedName>
</protein>
<evidence type="ECO:0000313" key="4">
    <source>
        <dbReference type="Proteomes" id="UP000747542"/>
    </source>
</evidence>
<reference evidence="3" key="1">
    <citation type="journal article" date="2021" name="Sci. Adv.">
        <title>The American lobster genome reveals insights on longevity, neural, and immune adaptations.</title>
        <authorList>
            <person name="Polinski J.M."/>
            <person name="Zimin A.V."/>
            <person name="Clark K.F."/>
            <person name="Kohn A.B."/>
            <person name="Sadowski N."/>
            <person name="Timp W."/>
            <person name="Ptitsyn A."/>
            <person name="Khanna P."/>
            <person name="Romanova D.Y."/>
            <person name="Williams P."/>
            <person name="Greenwood S.J."/>
            <person name="Moroz L.L."/>
            <person name="Walt D.R."/>
            <person name="Bodnar A.G."/>
        </authorList>
    </citation>
    <scope>NUCLEOTIDE SEQUENCE</scope>
    <source>
        <strain evidence="3">GMGI-L3</strain>
    </source>
</reference>
<keyword evidence="2" id="KW-0732">Signal</keyword>
<proteinExistence type="predicted"/>
<dbReference type="AlphaFoldDB" id="A0A8J5JD98"/>
<name>A0A8J5JD98_HOMAM</name>
<feature type="region of interest" description="Disordered" evidence="1">
    <location>
        <begin position="39"/>
        <end position="92"/>
    </location>
</feature>
<feature type="compositionally biased region" description="Low complexity" evidence="1">
    <location>
        <begin position="76"/>
        <end position="89"/>
    </location>
</feature>
<evidence type="ECO:0000313" key="3">
    <source>
        <dbReference type="EMBL" id="KAG7154548.1"/>
    </source>
</evidence>
<dbReference type="EMBL" id="JAHLQT010044137">
    <property type="protein sequence ID" value="KAG7154548.1"/>
    <property type="molecule type" value="Genomic_DNA"/>
</dbReference>
<accession>A0A8J5JD98</accession>
<feature type="signal peptide" evidence="2">
    <location>
        <begin position="1"/>
        <end position="25"/>
    </location>
</feature>
<gene>
    <name evidence="3" type="ORF">Hamer_G019966</name>
</gene>
<dbReference type="Proteomes" id="UP000747542">
    <property type="component" value="Unassembled WGS sequence"/>
</dbReference>
<organism evidence="3 4">
    <name type="scientific">Homarus americanus</name>
    <name type="common">American lobster</name>
    <dbReference type="NCBI Taxonomy" id="6706"/>
    <lineage>
        <taxon>Eukaryota</taxon>
        <taxon>Metazoa</taxon>
        <taxon>Ecdysozoa</taxon>
        <taxon>Arthropoda</taxon>
        <taxon>Crustacea</taxon>
        <taxon>Multicrustacea</taxon>
        <taxon>Malacostraca</taxon>
        <taxon>Eumalacostraca</taxon>
        <taxon>Eucarida</taxon>
        <taxon>Decapoda</taxon>
        <taxon>Pleocyemata</taxon>
        <taxon>Astacidea</taxon>
        <taxon>Nephropoidea</taxon>
        <taxon>Nephropidae</taxon>
        <taxon>Homarus</taxon>
    </lineage>
</organism>
<sequence>MYRLAATLLVVMILVMDLSSTQVEAFSLGQLFPASRRGVRGSSLIGSSSSSPSSSSSSSSSHNALLEAVRQAASGKTTTTTTATPKPKTQQLPVTNSPIYYIRLPPSPYIWRIDG</sequence>
<feature type="chain" id="PRO_5035238108" evidence="2">
    <location>
        <begin position="26"/>
        <end position="115"/>
    </location>
</feature>
<feature type="compositionally biased region" description="Low complexity" evidence="1">
    <location>
        <begin position="40"/>
        <end position="61"/>
    </location>
</feature>
<keyword evidence="4" id="KW-1185">Reference proteome</keyword>